<keyword evidence="9" id="KW-1185">Reference proteome</keyword>
<protein>
    <recommendedName>
        <fullName evidence="1">DNA-directed DNA polymerase</fullName>
        <ecNumber evidence="1">2.7.7.7</ecNumber>
    </recommendedName>
</protein>
<keyword evidence="2" id="KW-0808">Transferase</keyword>
<dbReference type="EMBL" id="BMAW01021236">
    <property type="protein sequence ID" value="GFT72009.1"/>
    <property type="molecule type" value="Genomic_DNA"/>
</dbReference>
<keyword evidence="3" id="KW-0548">Nucleotidyltransferase</keyword>
<evidence type="ECO:0000313" key="8">
    <source>
        <dbReference type="EMBL" id="GFT72009.1"/>
    </source>
</evidence>
<dbReference type="InterPro" id="IPR043502">
    <property type="entry name" value="DNA/RNA_pol_sf"/>
</dbReference>
<dbReference type="Pfam" id="PF14260">
    <property type="entry name" value="zf-C4pol"/>
    <property type="match status" value="1"/>
</dbReference>
<evidence type="ECO:0000256" key="1">
    <source>
        <dbReference type="ARBA" id="ARBA00012417"/>
    </source>
</evidence>
<comment type="catalytic activity">
    <reaction evidence="5">
        <text>DNA(n) + a 2'-deoxyribonucleoside 5'-triphosphate = DNA(n+1) + diphosphate</text>
        <dbReference type="Rhea" id="RHEA:22508"/>
        <dbReference type="Rhea" id="RHEA-COMP:17339"/>
        <dbReference type="Rhea" id="RHEA-COMP:17340"/>
        <dbReference type="ChEBI" id="CHEBI:33019"/>
        <dbReference type="ChEBI" id="CHEBI:61560"/>
        <dbReference type="ChEBI" id="CHEBI:173112"/>
        <dbReference type="EC" id="2.7.7.7"/>
    </reaction>
</comment>
<dbReference type="InterPro" id="IPR025687">
    <property type="entry name" value="Znf-C4pol"/>
</dbReference>
<feature type="domain" description="C4-type zinc-finger of DNA polymerase delta" evidence="7">
    <location>
        <begin position="217"/>
        <end position="284"/>
    </location>
</feature>
<comment type="caution">
    <text evidence="8">The sequence shown here is derived from an EMBL/GenBank/DDBJ whole genome shotgun (WGS) entry which is preliminary data.</text>
</comment>
<evidence type="ECO:0000313" key="9">
    <source>
        <dbReference type="Proteomes" id="UP000887013"/>
    </source>
</evidence>
<dbReference type="Proteomes" id="UP000887013">
    <property type="component" value="Unassembled WGS sequence"/>
</dbReference>
<evidence type="ECO:0000256" key="3">
    <source>
        <dbReference type="ARBA" id="ARBA00022695"/>
    </source>
</evidence>
<proteinExistence type="predicted"/>
<keyword evidence="4" id="KW-0239">DNA-directed DNA polymerase</keyword>
<name>A0A8X6PMM9_NEPPI</name>
<dbReference type="GO" id="GO:0003887">
    <property type="term" value="F:DNA-directed DNA polymerase activity"/>
    <property type="evidence" value="ECO:0007669"/>
    <property type="project" value="UniProtKB-KW"/>
</dbReference>
<evidence type="ECO:0000256" key="4">
    <source>
        <dbReference type="ARBA" id="ARBA00022932"/>
    </source>
</evidence>
<evidence type="ECO:0000259" key="7">
    <source>
        <dbReference type="Pfam" id="PF14260"/>
    </source>
</evidence>
<feature type="domain" description="DNA-directed DNA polymerase family B multifunctional" evidence="6">
    <location>
        <begin position="1"/>
        <end position="177"/>
    </location>
</feature>
<dbReference type="GO" id="GO:0000166">
    <property type="term" value="F:nucleotide binding"/>
    <property type="evidence" value="ECO:0007669"/>
    <property type="project" value="InterPro"/>
</dbReference>
<organism evidence="8 9">
    <name type="scientific">Nephila pilipes</name>
    <name type="common">Giant wood spider</name>
    <name type="synonym">Nephila maculata</name>
    <dbReference type="NCBI Taxonomy" id="299642"/>
    <lineage>
        <taxon>Eukaryota</taxon>
        <taxon>Metazoa</taxon>
        <taxon>Ecdysozoa</taxon>
        <taxon>Arthropoda</taxon>
        <taxon>Chelicerata</taxon>
        <taxon>Arachnida</taxon>
        <taxon>Araneae</taxon>
        <taxon>Araneomorphae</taxon>
        <taxon>Entelegynae</taxon>
        <taxon>Araneoidea</taxon>
        <taxon>Nephilidae</taxon>
        <taxon>Nephila</taxon>
    </lineage>
</organism>
<dbReference type="GO" id="GO:0000724">
    <property type="term" value="P:double-strand break repair via homologous recombination"/>
    <property type="evidence" value="ECO:0007669"/>
    <property type="project" value="TreeGrafter"/>
</dbReference>
<dbReference type="GO" id="GO:0005634">
    <property type="term" value="C:nucleus"/>
    <property type="evidence" value="ECO:0007669"/>
    <property type="project" value="TreeGrafter"/>
</dbReference>
<evidence type="ECO:0000256" key="2">
    <source>
        <dbReference type="ARBA" id="ARBA00022679"/>
    </source>
</evidence>
<dbReference type="SUPFAM" id="SSF56672">
    <property type="entry name" value="DNA/RNA polymerases"/>
    <property type="match status" value="1"/>
</dbReference>
<gene>
    <name evidence="8" type="primary">Rev3l</name>
    <name evidence="8" type="ORF">NPIL_377651</name>
</gene>
<dbReference type="Pfam" id="PF00136">
    <property type="entry name" value="DNA_pol_B"/>
    <property type="match status" value="1"/>
</dbReference>
<dbReference type="InterPro" id="IPR030559">
    <property type="entry name" value="PolZ_Rev3"/>
</dbReference>
<dbReference type="PANTHER" id="PTHR45812">
    <property type="entry name" value="DNA POLYMERASE ZETA CATALYTIC SUBUNIT"/>
    <property type="match status" value="1"/>
</dbReference>
<evidence type="ECO:0000259" key="6">
    <source>
        <dbReference type="Pfam" id="PF00136"/>
    </source>
</evidence>
<evidence type="ECO:0000256" key="5">
    <source>
        <dbReference type="ARBA" id="ARBA00049244"/>
    </source>
</evidence>
<dbReference type="OrthoDB" id="2414538at2759"/>
<dbReference type="FunFam" id="1.10.132.60:FF:000005">
    <property type="entry name" value="Putative DNA polymerase zeta catalytic subunit"/>
    <property type="match status" value="1"/>
</dbReference>
<dbReference type="PANTHER" id="PTHR45812:SF1">
    <property type="entry name" value="DNA POLYMERASE ZETA CATALYTIC SUBUNIT"/>
    <property type="match status" value="1"/>
</dbReference>
<sequence length="320" mass="36352">VYFPCVLQAKKRYCGFMYETPDQKTPIFDAKGIETVRRDSCPATAKILEKSLKILFRTQNVNSVKNYVQKQFIKILKGRVNIQDFIFAKEYRGMSGYRPGVCVPALEIAKKRLAKDPRAEPRSGERVPYVVVYGYPGMPIIRLVHEPSDFLKDPNLRINATYYITRVISPPLERIFSLLGANVKSWYSELTHIHRLNLPMINHTKETITQYFAARKCPSCESPTNSSLCTACRQDWAGTVADLQIKIRDWQRGPHNLKQICVSCTKSSLSVDHCSSLDCPVLFKLYLANIDLAQAPYLRKILTREIHASYASGLADPNAS</sequence>
<dbReference type="InterPro" id="IPR006134">
    <property type="entry name" value="DNA-dir_DNA_pol_B_multi_dom"/>
</dbReference>
<dbReference type="AlphaFoldDB" id="A0A8X6PMM9"/>
<dbReference type="GO" id="GO:0003677">
    <property type="term" value="F:DNA binding"/>
    <property type="evidence" value="ECO:0007669"/>
    <property type="project" value="InterPro"/>
</dbReference>
<accession>A0A8X6PMM9</accession>
<reference evidence="8" key="1">
    <citation type="submission" date="2020-08" db="EMBL/GenBank/DDBJ databases">
        <title>Multicomponent nature underlies the extraordinary mechanical properties of spider dragline silk.</title>
        <authorList>
            <person name="Kono N."/>
            <person name="Nakamura H."/>
            <person name="Mori M."/>
            <person name="Yoshida Y."/>
            <person name="Ohtoshi R."/>
            <person name="Malay A.D."/>
            <person name="Moran D.A.P."/>
            <person name="Tomita M."/>
            <person name="Numata K."/>
            <person name="Arakawa K."/>
        </authorList>
    </citation>
    <scope>NUCLEOTIDE SEQUENCE</scope>
</reference>
<feature type="non-terminal residue" evidence="8">
    <location>
        <position position="1"/>
    </location>
</feature>
<dbReference type="GO" id="GO:0042276">
    <property type="term" value="P:error-prone translesion synthesis"/>
    <property type="evidence" value="ECO:0007669"/>
    <property type="project" value="TreeGrafter"/>
</dbReference>
<dbReference type="Gene3D" id="1.10.132.60">
    <property type="entry name" value="DNA polymerase family B, C-terminal domain"/>
    <property type="match status" value="1"/>
</dbReference>
<dbReference type="GO" id="GO:0016035">
    <property type="term" value="C:zeta DNA polymerase complex"/>
    <property type="evidence" value="ECO:0007669"/>
    <property type="project" value="InterPro"/>
</dbReference>
<dbReference type="EC" id="2.7.7.7" evidence="1"/>
<dbReference type="InterPro" id="IPR042087">
    <property type="entry name" value="DNA_pol_B_thumb"/>
</dbReference>